<dbReference type="OrthoDB" id="337750at2759"/>
<dbReference type="GO" id="GO:0006289">
    <property type="term" value="P:nucleotide-excision repair"/>
    <property type="evidence" value="ECO:0007669"/>
    <property type="project" value="TreeGrafter"/>
</dbReference>
<keyword evidence="2" id="KW-0539">Nucleus</keyword>
<sequence length="268" mass="28840">MVEPSKDVLFEPGTFNVQSRHHNLIAFSVDVGLLLKVLRSASGNDTERLEVKLVQKSVAMPGQEEPVQMPFMSFTARGTSVCIVQDLPISKPFTPSEIDRVAAAKSVTQYAPVYLDLSSGGPRLQAVIERLKSIGPVLRLGICKNGDLHIQVSATNVMLGAQLQGLSVMPPGTTFDPAVVDRAATAEEQLQAALDAGEATSVVKHIAKVLGVSQLSTPHQILCGISSNKGHVHVMFIFRDPTTTAAFDDSLELGFKLPIRADEDEDEE</sequence>
<dbReference type="GO" id="GO:0000723">
    <property type="term" value="P:telomere maintenance"/>
    <property type="evidence" value="ECO:0007669"/>
    <property type="project" value="TreeGrafter"/>
</dbReference>
<organism evidence="3 4">
    <name type="scientific">Monoraphidium neglectum</name>
    <dbReference type="NCBI Taxonomy" id="145388"/>
    <lineage>
        <taxon>Eukaryota</taxon>
        <taxon>Viridiplantae</taxon>
        <taxon>Chlorophyta</taxon>
        <taxon>core chlorophytes</taxon>
        <taxon>Chlorophyceae</taxon>
        <taxon>CS clade</taxon>
        <taxon>Sphaeropleales</taxon>
        <taxon>Selenastraceae</taxon>
        <taxon>Monoraphidium</taxon>
    </lineage>
</organism>
<dbReference type="PANTHER" id="PTHR12900">
    <property type="entry name" value="MITOTIC AND DNA DAMAGE CHECKPOINT PROTEIN HUS1"/>
    <property type="match status" value="1"/>
</dbReference>
<dbReference type="GO" id="GO:0035861">
    <property type="term" value="C:site of double-strand break"/>
    <property type="evidence" value="ECO:0007669"/>
    <property type="project" value="TreeGrafter"/>
</dbReference>
<dbReference type="GO" id="GO:0044778">
    <property type="term" value="P:meiotic DNA integrity checkpoint signaling"/>
    <property type="evidence" value="ECO:0007669"/>
    <property type="project" value="TreeGrafter"/>
</dbReference>
<dbReference type="AlphaFoldDB" id="A0A0D2MNC8"/>
<name>A0A0D2MNC8_9CHLO</name>
<evidence type="ECO:0000313" key="4">
    <source>
        <dbReference type="Proteomes" id="UP000054498"/>
    </source>
</evidence>
<accession>A0A0D2MNC8</accession>
<proteinExistence type="predicted"/>
<dbReference type="GO" id="GO:0033314">
    <property type="term" value="P:mitotic DNA replication checkpoint signaling"/>
    <property type="evidence" value="ECO:0007669"/>
    <property type="project" value="TreeGrafter"/>
</dbReference>
<dbReference type="GO" id="GO:0030896">
    <property type="term" value="C:checkpoint clamp complex"/>
    <property type="evidence" value="ECO:0007669"/>
    <property type="project" value="InterPro"/>
</dbReference>
<evidence type="ECO:0000313" key="3">
    <source>
        <dbReference type="EMBL" id="KIY96220.1"/>
    </source>
</evidence>
<dbReference type="InterPro" id="IPR007150">
    <property type="entry name" value="HUS1/Mec3"/>
</dbReference>
<keyword evidence="4" id="KW-1185">Reference proteome</keyword>
<dbReference type="EMBL" id="KK103105">
    <property type="protein sequence ID" value="KIY96220.1"/>
    <property type="molecule type" value="Genomic_DNA"/>
</dbReference>
<dbReference type="STRING" id="145388.A0A0D2MNC8"/>
<dbReference type="Proteomes" id="UP000054498">
    <property type="component" value="Unassembled WGS sequence"/>
</dbReference>
<reference evidence="3 4" key="1">
    <citation type="journal article" date="2013" name="BMC Genomics">
        <title>Reconstruction of the lipid metabolism for the microalga Monoraphidium neglectum from its genome sequence reveals characteristics suitable for biofuel production.</title>
        <authorList>
            <person name="Bogen C."/>
            <person name="Al-Dilaimi A."/>
            <person name="Albersmeier A."/>
            <person name="Wichmann J."/>
            <person name="Grundmann M."/>
            <person name="Rupp O."/>
            <person name="Lauersen K.J."/>
            <person name="Blifernez-Klassen O."/>
            <person name="Kalinowski J."/>
            <person name="Goesmann A."/>
            <person name="Mussgnug J.H."/>
            <person name="Kruse O."/>
        </authorList>
    </citation>
    <scope>NUCLEOTIDE SEQUENCE [LARGE SCALE GENOMIC DNA]</scope>
    <source>
        <strain evidence="3 4">SAG 48.87</strain>
    </source>
</reference>
<dbReference type="Gene3D" id="3.70.10.10">
    <property type="match status" value="1"/>
</dbReference>
<evidence type="ECO:0000256" key="1">
    <source>
        <dbReference type="ARBA" id="ARBA00004123"/>
    </source>
</evidence>
<dbReference type="RefSeq" id="XP_013895240.1">
    <property type="nucleotide sequence ID" value="XM_014039786.1"/>
</dbReference>
<dbReference type="GO" id="GO:0031573">
    <property type="term" value="P:mitotic intra-S DNA damage checkpoint signaling"/>
    <property type="evidence" value="ECO:0007669"/>
    <property type="project" value="TreeGrafter"/>
</dbReference>
<dbReference type="KEGG" id="mng:MNEG_11743"/>
<dbReference type="Pfam" id="PF04005">
    <property type="entry name" value="Hus1"/>
    <property type="match status" value="1"/>
</dbReference>
<comment type="subcellular location">
    <subcellularLocation>
        <location evidence="1">Nucleus</location>
    </subcellularLocation>
</comment>
<gene>
    <name evidence="3" type="ORF">MNEG_11743</name>
</gene>
<protein>
    <submittedName>
        <fullName evidence="3">HUS1 checkpoint protein</fullName>
    </submittedName>
</protein>
<dbReference type="GO" id="GO:0000724">
    <property type="term" value="P:double-strand break repair via homologous recombination"/>
    <property type="evidence" value="ECO:0007669"/>
    <property type="project" value="TreeGrafter"/>
</dbReference>
<dbReference type="GeneID" id="25729036"/>
<dbReference type="PANTHER" id="PTHR12900:SF0">
    <property type="entry name" value="CHECKPOINT PROTEIN"/>
    <property type="match status" value="1"/>
</dbReference>
<evidence type="ECO:0000256" key="2">
    <source>
        <dbReference type="ARBA" id="ARBA00023242"/>
    </source>
</evidence>